<protein>
    <recommendedName>
        <fullName evidence="8">S-adenosylmethionine-dependent nucleotide dehydratase</fullName>
    </recommendedName>
</protein>
<keyword evidence="3" id="KW-0949">S-adenosyl-L-methionine</keyword>
<dbReference type="PROSITE" id="PS51918">
    <property type="entry name" value="RADICAL_SAM"/>
    <property type="match status" value="1"/>
</dbReference>
<dbReference type="GO" id="GO:0003824">
    <property type="term" value="F:catalytic activity"/>
    <property type="evidence" value="ECO:0007669"/>
    <property type="project" value="InterPro"/>
</dbReference>
<dbReference type="InterPro" id="IPR007197">
    <property type="entry name" value="rSAM"/>
</dbReference>
<feature type="domain" description="Radical SAM core" evidence="9">
    <location>
        <begin position="10"/>
        <end position="238"/>
    </location>
</feature>
<evidence type="ECO:0000259" key="9">
    <source>
        <dbReference type="PROSITE" id="PS51918"/>
    </source>
</evidence>
<dbReference type="CDD" id="cd01335">
    <property type="entry name" value="Radical_SAM"/>
    <property type="match status" value="1"/>
</dbReference>
<dbReference type="STRING" id="1443941.A9J31_00980"/>
<dbReference type="SFLD" id="SFLDG01088">
    <property type="entry name" value="antiviral_proteins"/>
    <property type="match status" value="1"/>
</dbReference>
<dbReference type="AlphaFoldDB" id="A0A1A7RFA9"/>
<evidence type="ECO:0000256" key="2">
    <source>
        <dbReference type="ARBA" id="ARBA00022485"/>
    </source>
</evidence>
<dbReference type="Pfam" id="PF04055">
    <property type="entry name" value="Radical_SAM"/>
    <property type="match status" value="1"/>
</dbReference>
<dbReference type="SFLD" id="SFLDS00029">
    <property type="entry name" value="Radical_SAM"/>
    <property type="match status" value="1"/>
</dbReference>
<keyword evidence="5" id="KW-0408">Iron</keyword>
<dbReference type="PANTHER" id="PTHR21339:SF0">
    <property type="entry name" value="S-ADENOSYLMETHIONINE-DEPENDENT NUCLEOTIDE DEHYDRATASE RSAD2"/>
    <property type="match status" value="1"/>
</dbReference>
<dbReference type="InterPro" id="IPR051196">
    <property type="entry name" value="RSAD2/Viperin_antiviral"/>
</dbReference>
<evidence type="ECO:0000313" key="10">
    <source>
        <dbReference type="EMBL" id="OBX30113.1"/>
    </source>
</evidence>
<reference evidence="11" key="1">
    <citation type="submission" date="2016-06" db="EMBL/GenBank/DDBJ databases">
        <authorList>
            <person name="Radolfova-Krizova L."/>
            <person name="Nemec A."/>
        </authorList>
    </citation>
    <scope>NUCLEOTIDE SEQUENCE [LARGE SCALE GENOMIC DNA]</scope>
    <source>
        <strain evidence="11">ANC 4275</strain>
    </source>
</reference>
<sequence length="298" mass="34758">MSNIEMTTYATKELVVNWHITEACNYKCDYCFAKWNSNTKEILHSISKIEAVLTQIECIRHLFNTKSNKILFENLRLNLVGGETFLYEKQLRNIISLSKKYGFKLSAITNGSLFNSDNIEFIAQNFSSIGISVDSLNKDTNLMIGRSSKKKVFDYQETLLAINQMREINPNLDFKINTVVNKLNFSENLSDFIQQVKPRKWKVFKLLPIYSDKLEIQDHEFYSFIKTHAHLSEIMSIENNDDMTESYLMIDPLGRFFQNGIERGYNYSSPLCEVSADFALKQINFDTNKFISRYKRII</sequence>
<evidence type="ECO:0000256" key="5">
    <source>
        <dbReference type="ARBA" id="ARBA00023004"/>
    </source>
</evidence>
<dbReference type="Proteomes" id="UP000185753">
    <property type="component" value="Unassembled WGS sequence"/>
</dbReference>
<name>A0A1A7RFA9_9GAMM</name>
<gene>
    <name evidence="10" type="ORF">A9J31_00980</name>
</gene>
<dbReference type="InterPro" id="IPR013785">
    <property type="entry name" value="Aldolase_TIM"/>
</dbReference>
<keyword evidence="4" id="KW-0479">Metal-binding</keyword>
<dbReference type="GO" id="GO:0046872">
    <property type="term" value="F:metal ion binding"/>
    <property type="evidence" value="ECO:0007669"/>
    <property type="project" value="UniProtKB-KW"/>
</dbReference>
<dbReference type="NCBIfam" id="NF038283">
    <property type="entry name" value="viperin_w_prok"/>
    <property type="match status" value="1"/>
</dbReference>
<keyword evidence="11" id="KW-1185">Reference proteome</keyword>
<dbReference type="GO" id="GO:0051539">
    <property type="term" value="F:4 iron, 4 sulfur cluster binding"/>
    <property type="evidence" value="ECO:0007669"/>
    <property type="project" value="UniProtKB-KW"/>
</dbReference>
<comment type="cofactor">
    <cofactor evidence="1">
        <name>[4Fe-4S] cluster</name>
        <dbReference type="ChEBI" id="CHEBI:49883"/>
    </cofactor>
</comment>
<proteinExistence type="predicted"/>
<dbReference type="SUPFAM" id="SSF102114">
    <property type="entry name" value="Radical SAM enzymes"/>
    <property type="match status" value="1"/>
</dbReference>
<dbReference type="Gene3D" id="3.20.20.70">
    <property type="entry name" value="Aldolase class I"/>
    <property type="match status" value="1"/>
</dbReference>
<evidence type="ECO:0000256" key="4">
    <source>
        <dbReference type="ARBA" id="ARBA00022723"/>
    </source>
</evidence>
<evidence type="ECO:0000256" key="3">
    <source>
        <dbReference type="ARBA" id="ARBA00022691"/>
    </source>
</evidence>
<dbReference type="SFLD" id="SFLDG01067">
    <property type="entry name" value="SPASM/twitch_domain_containing"/>
    <property type="match status" value="1"/>
</dbReference>
<evidence type="ECO:0000256" key="8">
    <source>
        <dbReference type="ARBA" id="ARBA00039667"/>
    </source>
</evidence>
<comment type="caution">
    <text evidence="10">The sequence shown here is derived from an EMBL/GenBank/DDBJ whole genome shotgun (WGS) entry which is preliminary data.</text>
</comment>
<evidence type="ECO:0000256" key="7">
    <source>
        <dbReference type="ARBA" id="ARBA00023118"/>
    </source>
</evidence>
<organism evidence="10 11">
    <name type="scientific">Acinetobacter gandensis</name>
    <dbReference type="NCBI Taxonomy" id="1443941"/>
    <lineage>
        <taxon>Bacteria</taxon>
        <taxon>Pseudomonadati</taxon>
        <taxon>Pseudomonadota</taxon>
        <taxon>Gammaproteobacteria</taxon>
        <taxon>Moraxellales</taxon>
        <taxon>Moraxellaceae</taxon>
        <taxon>Acinetobacter</taxon>
    </lineage>
</organism>
<dbReference type="GO" id="GO:0051607">
    <property type="term" value="P:defense response to virus"/>
    <property type="evidence" value="ECO:0007669"/>
    <property type="project" value="UniProtKB-KW"/>
</dbReference>
<keyword evidence="6" id="KW-0411">Iron-sulfur</keyword>
<evidence type="ECO:0000256" key="1">
    <source>
        <dbReference type="ARBA" id="ARBA00001966"/>
    </source>
</evidence>
<evidence type="ECO:0000256" key="6">
    <source>
        <dbReference type="ARBA" id="ARBA00023014"/>
    </source>
</evidence>
<dbReference type="PANTHER" id="PTHR21339">
    <property type="entry name" value="RADICAL S-ADENOSYL METHIONINE DOMAIN-CONTAINING PROTEIN 2"/>
    <property type="match status" value="1"/>
</dbReference>
<accession>A0A1A7RFA9</accession>
<keyword evidence="7" id="KW-0051">Antiviral defense</keyword>
<keyword evidence="2" id="KW-0004">4Fe-4S</keyword>
<dbReference type="InterPro" id="IPR058240">
    <property type="entry name" value="rSAM_sf"/>
</dbReference>
<evidence type="ECO:0000313" key="11">
    <source>
        <dbReference type="Proteomes" id="UP000185753"/>
    </source>
</evidence>
<dbReference type="EMBL" id="LZDS01000001">
    <property type="protein sequence ID" value="OBX30113.1"/>
    <property type="molecule type" value="Genomic_DNA"/>
</dbReference>